<name>A0A0D3A6A6_BRAOL</name>
<dbReference type="Gramene" id="Bo1g040140.1">
    <property type="protein sequence ID" value="Bo1g040140.1"/>
    <property type="gene ID" value="Bo1g040140"/>
</dbReference>
<keyword evidence="2" id="KW-1185">Reference proteome</keyword>
<evidence type="ECO:0000313" key="1">
    <source>
        <dbReference type="EnsemblPlants" id="Bo1g040140.1"/>
    </source>
</evidence>
<dbReference type="OMA" id="NLFPFHQ"/>
<proteinExistence type="predicted"/>
<evidence type="ECO:0000313" key="2">
    <source>
        <dbReference type="Proteomes" id="UP000032141"/>
    </source>
</evidence>
<dbReference type="Proteomes" id="UP000032141">
    <property type="component" value="Chromosome C1"/>
</dbReference>
<dbReference type="EnsemblPlants" id="Bo1g040140.1">
    <property type="protein sequence ID" value="Bo1g040140.1"/>
    <property type="gene ID" value="Bo1g040140"/>
</dbReference>
<accession>A0A0D3A6A6</accession>
<dbReference type="HOGENOM" id="CLU_3127106_0_0_1"/>
<reference evidence="1 2" key="1">
    <citation type="journal article" date="2014" name="Genome Biol.">
        <title>Transcriptome and methylome profiling reveals relics of genome dominance in the mesopolyploid Brassica oleracea.</title>
        <authorList>
            <person name="Parkin I.A."/>
            <person name="Koh C."/>
            <person name="Tang H."/>
            <person name="Robinson S.J."/>
            <person name="Kagale S."/>
            <person name="Clarke W.E."/>
            <person name="Town C.D."/>
            <person name="Nixon J."/>
            <person name="Krishnakumar V."/>
            <person name="Bidwell S.L."/>
            <person name="Denoeud F."/>
            <person name="Belcram H."/>
            <person name="Links M.G."/>
            <person name="Just J."/>
            <person name="Clarke C."/>
            <person name="Bender T."/>
            <person name="Huebert T."/>
            <person name="Mason A.S."/>
            <person name="Pires J.C."/>
            <person name="Barker G."/>
            <person name="Moore J."/>
            <person name="Walley P.G."/>
            <person name="Manoli S."/>
            <person name="Batley J."/>
            <person name="Edwards D."/>
            <person name="Nelson M.N."/>
            <person name="Wang X."/>
            <person name="Paterson A.H."/>
            <person name="King G."/>
            <person name="Bancroft I."/>
            <person name="Chalhoub B."/>
            <person name="Sharpe A.G."/>
        </authorList>
    </citation>
    <scope>NUCLEOTIDE SEQUENCE</scope>
    <source>
        <strain evidence="1 2">cv. TO1000</strain>
    </source>
</reference>
<protein>
    <submittedName>
        <fullName evidence="1">Uncharacterized protein</fullName>
    </submittedName>
</protein>
<reference evidence="1" key="2">
    <citation type="submission" date="2015-03" db="UniProtKB">
        <authorList>
            <consortium name="EnsemblPlants"/>
        </authorList>
    </citation>
    <scope>IDENTIFICATION</scope>
</reference>
<organism evidence="1 2">
    <name type="scientific">Brassica oleracea var. oleracea</name>
    <dbReference type="NCBI Taxonomy" id="109376"/>
    <lineage>
        <taxon>Eukaryota</taxon>
        <taxon>Viridiplantae</taxon>
        <taxon>Streptophyta</taxon>
        <taxon>Embryophyta</taxon>
        <taxon>Tracheophyta</taxon>
        <taxon>Spermatophyta</taxon>
        <taxon>Magnoliopsida</taxon>
        <taxon>eudicotyledons</taxon>
        <taxon>Gunneridae</taxon>
        <taxon>Pentapetalae</taxon>
        <taxon>rosids</taxon>
        <taxon>malvids</taxon>
        <taxon>Brassicales</taxon>
        <taxon>Brassicaceae</taxon>
        <taxon>Brassiceae</taxon>
        <taxon>Brassica</taxon>
    </lineage>
</organism>
<dbReference type="AlphaFoldDB" id="A0A0D3A6A6"/>
<sequence>MNLFPFHQLYNYISPFFFAFPLHPIQTNQIFRENDDRMRKSTGKALTSLL</sequence>